<accession>A0AAN6X103</accession>
<dbReference type="GO" id="GO:0008757">
    <property type="term" value="F:S-adenosylmethionine-dependent methyltransferase activity"/>
    <property type="evidence" value="ECO:0007669"/>
    <property type="project" value="UniProtKB-ARBA"/>
</dbReference>
<feature type="compositionally biased region" description="Polar residues" evidence="1">
    <location>
        <begin position="153"/>
        <end position="162"/>
    </location>
</feature>
<dbReference type="GO" id="GO:0005829">
    <property type="term" value="C:cytosol"/>
    <property type="evidence" value="ECO:0007669"/>
    <property type="project" value="TreeGrafter"/>
</dbReference>
<dbReference type="Pfam" id="PF10294">
    <property type="entry name" value="Methyltransf_16"/>
    <property type="match status" value="2"/>
</dbReference>
<protein>
    <submittedName>
        <fullName evidence="2">Ribosomal lysine N-methyltransferase 5</fullName>
    </submittedName>
</protein>
<keyword evidence="3" id="KW-1185">Reference proteome</keyword>
<evidence type="ECO:0000313" key="2">
    <source>
        <dbReference type="EMBL" id="KAK4191989.1"/>
    </source>
</evidence>
<name>A0AAN6X103_9PEZI</name>
<comment type="caution">
    <text evidence="2">The sequence shown here is derived from an EMBL/GenBank/DDBJ whole genome shotgun (WGS) entry which is preliminary data.</text>
</comment>
<dbReference type="AlphaFoldDB" id="A0AAN6X103"/>
<feature type="compositionally biased region" description="Gly residues" evidence="1">
    <location>
        <begin position="172"/>
        <end position="190"/>
    </location>
</feature>
<dbReference type="InterPro" id="IPR019410">
    <property type="entry name" value="Methyltransf_16"/>
</dbReference>
<evidence type="ECO:0000313" key="3">
    <source>
        <dbReference type="Proteomes" id="UP001302126"/>
    </source>
</evidence>
<dbReference type="Gene3D" id="3.40.50.150">
    <property type="entry name" value="Vaccinia Virus protein VP39"/>
    <property type="match status" value="1"/>
</dbReference>
<organism evidence="2 3">
    <name type="scientific">Podospora australis</name>
    <dbReference type="NCBI Taxonomy" id="1536484"/>
    <lineage>
        <taxon>Eukaryota</taxon>
        <taxon>Fungi</taxon>
        <taxon>Dikarya</taxon>
        <taxon>Ascomycota</taxon>
        <taxon>Pezizomycotina</taxon>
        <taxon>Sordariomycetes</taxon>
        <taxon>Sordariomycetidae</taxon>
        <taxon>Sordariales</taxon>
        <taxon>Podosporaceae</taxon>
        <taxon>Podospora</taxon>
    </lineage>
</organism>
<evidence type="ECO:0000256" key="1">
    <source>
        <dbReference type="SAM" id="MobiDB-lite"/>
    </source>
</evidence>
<dbReference type="InterPro" id="IPR029063">
    <property type="entry name" value="SAM-dependent_MTases_sf"/>
</dbReference>
<sequence>MSLKELLQELGEPVESPEEETFELFTQEFPSSLELGIIDPKAAVLDLTVAGRDLSIHQSPGVLSSNRAGGTTGAVIWKITPLFAEWISNSSSLTNPNPLFTSGILSSDSFVCELGCGISPIVALTLAPKISRYVLTDQPYVAKFVEQNIQENQSSITHRSSNSKGSHKKTKAGGGGGKRAGGPAASGGSGVSTAAGNGDGDGGKIHFAPLDWETDEVTPALTGRTSSQKSFDVVLACDCIYNEALIDPFVTACADLCRLREEDESEASSSAPCVCVIAQQLRDEEIFESWMTRFCKDFKAWRVPDHLLVEGLRSGSGFAVHIGVLKERVPVKVQNNPVEELAASAYAPLYV</sequence>
<reference evidence="2" key="1">
    <citation type="journal article" date="2023" name="Mol. Phylogenet. Evol.">
        <title>Genome-scale phylogeny and comparative genomics of the fungal order Sordariales.</title>
        <authorList>
            <person name="Hensen N."/>
            <person name="Bonometti L."/>
            <person name="Westerberg I."/>
            <person name="Brannstrom I.O."/>
            <person name="Guillou S."/>
            <person name="Cros-Aarteil S."/>
            <person name="Calhoun S."/>
            <person name="Haridas S."/>
            <person name="Kuo A."/>
            <person name="Mondo S."/>
            <person name="Pangilinan J."/>
            <person name="Riley R."/>
            <person name="LaButti K."/>
            <person name="Andreopoulos B."/>
            <person name="Lipzen A."/>
            <person name="Chen C."/>
            <person name="Yan M."/>
            <person name="Daum C."/>
            <person name="Ng V."/>
            <person name="Clum A."/>
            <person name="Steindorff A."/>
            <person name="Ohm R.A."/>
            <person name="Martin F."/>
            <person name="Silar P."/>
            <person name="Natvig D.O."/>
            <person name="Lalanne C."/>
            <person name="Gautier V."/>
            <person name="Ament-Velasquez S.L."/>
            <person name="Kruys A."/>
            <person name="Hutchinson M.I."/>
            <person name="Powell A.J."/>
            <person name="Barry K."/>
            <person name="Miller A.N."/>
            <person name="Grigoriev I.V."/>
            <person name="Debuchy R."/>
            <person name="Gladieux P."/>
            <person name="Hiltunen Thoren M."/>
            <person name="Johannesson H."/>
        </authorList>
    </citation>
    <scope>NUCLEOTIDE SEQUENCE</scope>
    <source>
        <strain evidence="2">PSN309</strain>
    </source>
</reference>
<dbReference type="EMBL" id="MU864356">
    <property type="protein sequence ID" value="KAK4191989.1"/>
    <property type="molecule type" value="Genomic_DNA"/>
</dbReference>
<dbReference type="GO" id="GO:0032991">
    <property type="term" value="C:protein-containing complex"/>
    <property type="evidence" value="ECO:0007669"/>
    <property type="project" value="TreeGrafter"/>
</dbReference>
<dbReference type="PANTHER" id="PTHR14614">
    <property type="entry name" value="HEPATOCELLULAR CARCINOMA-ASSOCIATED ANTIGEN"/>
    <property type="match status" value="1"/>
</dbReference>
<proteinExistence type="predicted"/>
<reference evidence="2" key="2">
    <citation type="submission" date="2023-05" db="EMBL/GenBank/DDBJ databases">
        <authorList>
            <consortium name="Lawrence Berkeley National Laboratory"/>
            <person name="Steindorff A."/>
            <person name="Hensen N."/>
            <person name="Bonometti L."/>
            <person name="Westerberg I."/>
            <person name="Brannstrom I.O."/>
            <person name="Guillou S."/>
            <person name="Cros-Aarteil S."/>
            <person name="Calhoun S."/>
            <person name="Haridas S."/>
            <person name="Kuo A."/>
            <person name="Mondo S."/>
            <person name="Pangilinan J."/>
            <person name="Riley R."/>
            <person name="Labutti K."/>
            <person name="Andreopoulos B."/>
            <person name="Lipzen A."/>
            <person name="Chen C."/>
            <person name="Yanf M."/>
            <person name="Daum C."/>
            <person name="Ng V."/>
            <person name="Clum A."/>
            <person name="Ohm R."/>
            <person name="Martin F."/>
            <person name="Silar P."/>
            <person name="Natvig D."/>
            <person name="Lalanne C."/>
            <person name="Gautier V."/>
            <person name="Ament-Velasquez S.L."/>
            <person name="Kruys A."/>
            <person name="Hutchinson M.I."/>
            <person name="Powell A.J."/>
            <person name="Barry K."/>
            <person name="Miller A.N."/>
            <person name="Grigoriev I.V."/>
            <person name="Debuchy R."/>
            <person name="Gladieux P."/>
            <person name="Thoren M.H."/>
            <person name="Johannesson H."/>
        </authorList>
    </citation>
    <scope>NUCLEOTIDE SEQUENCE</scope>
    <source>
        <strain evidence="2">PSN309</strain>
    </source>
</reference>
<dbReference type="PANTHER" id="PTHR14614:SF109">
    <property type="entry name" value="RIBOSOMAL LYSINE N-METHYLTRANSFERASE 5"/>
    <property type="match status" value="1"/>
</dbReference>
<gene>
    <name evidence="2" type="ORF">QBC35DRAFT_260031</name>
</gene>
<feature type="region of interest" description="Disordered" evidence="1">
    <location>
        <begin position="153"/>
        <end position="200"/>
    </location>
</feature>
<dbReference type="Proteomes" id="UP001302126">
    <property type="component" value="Unassembled WGS sequence"/>
</dbReference>